<dbReference type="InterPro" id="IPR011009">
    <property type="entry name" value="Kinase-like_dom_sf"/>
</dbReference>
<dbReference type="InterPro" id="IPR029498">
    <property type="entry name" value="HeLo_dom"/>
</dbReference>
<gene>
    <name evidence="2" type="ORF">CLO192961_LOCUS252278</name>
</gene>
<dbReference type="InterPro" id="IPR038305">
    <property type="entry name" value="HeLo_sf"/>
</dbReference>
<name>A0ABY6UE08_BIOOC</name>
<dbReference type="SUPFAM" id="SSF56112">
    <property type="entry name" value="Protein kinase-like (PK-like)"/>
    <property type="match status" value="1"/>
</dbReference>
<comment type="caution">
    <text evidence="2">The sequence shown here is derived from an EMBL/GenBank/DDBJ whole genome shotgun (WGS) entry which is preliminary data.</text>
</comment>
<evidence type="ECO:0000313" key="3">
    <source>
        <dbReference type="Proteomes" id="UP000766486"/>
    </source>
</evidence>
<sequence length="588" mass="66817">MATGLEILGAVAASLEIFKVAKSCLSLFHDVHHINLQHRQHRDAHLILVVQGLRFERWCSSLGILDLIQSQESNPEPRKTDEEIKKLAERLAIDINLRNAAFQQLALNALRSLMERFQEATAILQRYYQDENYVQGPLIPQQTRWVSGDKNALFELLGEIEKTNDLLLELLPSVLRVQVSRRAELTILNEPLKDSLNLPKGSDLKALASLKNWQLVHSDEADHQETVLPNSISTTHPKPSKASYRGYNIQDFKKGTLRHGEHRSLSVLNDRNVMVEWKYYSKAHTMRVEQVARLGDLADLLNTNELHKRFSTFPCGGLVHDIDNSRIGIIFRITNMDQEQMLLRDLQTVIAELDTAPPMGQRFALARTLATAVHHLHSVHWFHKSIRSDNIVAVLPVGKLLNPGNTFKKGLSELGDKAKALQAREISQPGDPLPTFFLVGWDLSRPDHPSELSETLSVSTAGFKSRRNAIEMYSYPGTNSKQKSGKRSRYRAEYDFYSLGIILLEIGLWRSVSTIRASCSDDSTFRVRLRSDYCDRLLSRMGVIYWRVVQRCINNDFLPHETNDPDDSYALQAAFEKHVVSELEKCSA</sequence>
<evidence type="ECO:0000259" key="1">
    <source>
        <dbReference type="Pfam" id="PF14479"/>
    </source>
</evidence>
<keyword evidence="3" id="KW-1185">Reference proteome</keyword>
<dbReference type="Proteomes" id="UP000766486">
    <property type="component" value="Unassembled WGS sequence"/>
</dbReference>
<feature type="domain" description="Prion-inhibition and propagation HeLo" evidence="1">
    <location>
        <begin position="11"/>
        <end position="188"/>
    </location>
</feature>
<dbReference type="Pfam" id="PF14479">
    <property type="entry name" value="HeLo"/>
    <property type="match status" value="1"/>
</dbReference>
<proteinExistence type="predicted"/>
<dbReference type="Gene3D" id="1.20.120.1020">
    <property type="entry name" value="Prion-inhibition and propagation, HeLo domain"/>
    <property type="match status" value="1"/>
</dbReference>
<dbReference type="Gene3D" id="1.10.510.10">
    <property type="entry name" value="Transferase(Phosphotransferase) domain 1"/>
    <property type="match status" value="1"/>
</dbReference>
<dbReference type="EMBL" id="CABFNS010000798">
    <property type="protein sequence ID" value="VUC29225.1"/>
    <property type="molecule type" value="Genomic_DNA"/>
</dbReference>
<reference evidence="2 3" key="1">
    <citation type="submission" date="2019-06" db="EMBL/GenBank/DDBJ databases">
        <authorList>
            <person name="Broberg M."/>
        </authorList>
    </citation>
    <scope>NUCLEOTIDE SEQUENCE [LARGE SCALE GENOMIC DNA]</scope>
</reference>
<dbReference type="PANTHER" id="PTHR37542">
    <property type="entry name" value="HELO DOMAIN-CONTAINING PROTEIN-RELATED"/>
    <property type="match status" value="1"/>
</dbReference>
<evidence type="ECO:0000313" key="2">
    <source>
        <dbReference type="EMBL" id="VUC29225.1"/>
    </source>
</evidence>
<protein>
    <recommendedName>
        <fullName evidence="1">Prion-inhibition and propagation HeLo domain-containing protein</fullName>
    </recommendedName>
</protein>
<accession>A0ABY6UE08</accession>
<organism evidence="2 3">
    <name type="scientific">Bionectria ochroleuca</name>
    <name type="common">Gliocladium roseum</name>
    <dbReference type="NCBI Taxonomy" id="29856"/>
    <lineage>
        <taxon>Eukaryota</taxon>
        <taxon>Fungi</taxon>
        <taxon>Dikarya</taxon>
        <taxon>Ascomycota</taxon>
        <taxon>Pezizomycotina</taxon>
        <taxon>Sordariomycetes</taxon>
        <taxon>Hypocreomycetidae</taxon>
        <taxon>Hypocreales</taxon>
        <taxon>Bionectriaceae</taxon>
        <taxon>Clonostachys</taxon>
    </lineage>
</organism>
<dbReference type="PANTHER" id="PTHR37542:SF3">
    <property type="entry name" value="PRION-INHIBITION AND PROPAGATION HELO DOMAIN-CONTAINING PROTEIN"/>
    <property type="match status" value="1"/>
</dbReference>